<evidence type="ECO:0000259" key="1">
    <source>
        <dbReference type="Pfam" id="PF13358"/>
    </source>
</evidence>
<accession>A0ABV9AY89</accession>
<reference evidence="3" key="1">
    <citation type="journal article" date="2019" name="Int. J. Syst. Evol. Microbiol.">
        <title>The Global Catalogue of Microorganisms (GCM) 10K type strain sequencing project: providing services to taxonomists for standard genome sequencing and annotation.</title>
        <authorList>
            <consortium name="The Broad Institute Genomics Platform"/>
            <consortium name="The Broad Institute Genome Sequencing Center for Infectious Disease"/>
            <person name="Wu L."/>
            <person name="Ma J."/>
        </authorList>
    </citation>
    <scope>NUCLEOTIDE SEQUENCE [LARGE SCALE GENOMIC DNA]</scope>
    <source>
        <strain evidence="3">CGMCC 4.7177</strain>
    </source>
</reference>
<sequence length="101" mass="11165">MGERHVVALIDGTHQLVKAPIVLVRDRPGTHVSHTMRELNAEGEWLTEFLLPARSPDLNPVEGVRAHVGRNPDHLAVVALDRMETQLPDQPKSHNAVQFAG</sequence>
<dbReference type="RefSeq" id="WP_381178660.1">
    <property type="nucleotide sequence ID" value="NZ_JBHSFK010000021.1"/>
</dbReference>
<feature type="domain" description="Tc1-like transposase DDE" evidence="1">
    <location>
        <begin position="5"/>
        <end position="65"/>
    </location>
</feature>
<gene>
    <name evidence="2" type="ORF">ACFPIH_29660</name>
</gene>
<keyword evidence="3" id="KW-1185">Reference proteome</keyword>
<protein>
    <submittedName>
        <fullName evidence="2">Transposase</fullName>
    </submittedName>
</protein>
<name>A0ABV9AY89_9ACTN</name>
<evidence type="ECO:0000313" key="3">
    <source>
        <dbReference type="Proteomes" id="UP001595839"/>
    </source>
</evidence>
<organism evidence="2 3">
    <name type="scientific">Streptomyces vulcanius</name>
    <dbReference type="NCBI Taxonomy" id="1441876"/>
    <lineage>
        <taxon>Bacteria</taxon>
        <taxon>Bacillati</taxon>
        <taxon>Actinomycetota</taxon>
        <taxon>Actinomycetes</taxon>
        <taxon>Kitasatosporales</taxon>
        <taxon>Streptomycetaceae</taxon>
        <taxon>Streptomyces</taxon>
    </lineage>
</organism>
<comment type="caution">
    <text evidence="2">The sequence shown here is derived from an EMBL/GenBank/DDBJ whole genome shotgun (WGS) entry which is preliminary data.</text>
</comment>
<dbReference type="Pfam" id="PF13358">
    <property type="entry name" value="DDE_3"/>
    <property type="match status" value="1"/>
</dbReference>
<dbReference type="EMBL" id="JBHSFK010000021">
    <property type="protein sequence ID" value="MFC4503630.1"/>
    <property type="molecule type" value="Genomic_DNA"/>
</dbReference>
<dbReference type="InterPro" id="IPR038717">
    <property type="entry name" value="Tc1-like_DDE_dom"/>
</dbReference>
<evidence type="ECO:0000313" key="2">
    <source>
        <dbReference type="EMBL" id="MFC4503630.1"/>
    </source>
</evidence>
<dbReference type="Proteomes" id="UP001595839">
    <property type="component" value="Unassembled WGS sequence"/>
</dbReference>
<proteinExistence type="predicted"/>